<dbReference type="InterPro" id="IPR035897">
    <property type="entry name" value="Toll_tir_struct_dom_sf"/>
</dbReference>
<evidence type="ECO:0000256" key="1">
    <source>
        <dbReference type="SAM" id="MobiDB-lite"/>
    </source>
</evidence>
<evidence type="ECO:0000259" key="2">
    <source>
        <dbReference type="Pfam" id="PF13676"/>
    </source>
</evidence>
<dbReference type="InterPro" id="IPR026367">
    <property type="entry name" value="FxsC_C"/>
</dbReference>
<feature type="domain" description="TIR" evidence="2">
    <location>
        <begin position="75"/>
        <end position="161"/>
    </location>
</feature>
<proteinExistence type="predicted"/>
<keyword evidence="4" id="KW-1185">Reference proteome</keyword>
<reference evidence="3 4" key="1">
    <citation type="journal article" date="2019" name="Int. J. Syst. Evol. Microbiol.">
        <title>The Global Catalogue of Microorganisms (GCM) 10K type strain sequencing project: providing services to taxonomists for standard genome sequencing and annotation.</title>
        <authorList>
            <consortium name="The Broad Institute Genomics Platform"/>
            <consortium name="The Broad Institute Genome Sequencing Center for Infectious Disease"/>
            <person name="Wu L."/>
            <person name="Ma J."/>
        </authorList>
    </citation>
    <scope>NUCLEOTIDE SEQUENCE [LARGE SCALE GENOMIC DNA]</scope>
    <source>
        <strain evidence="3 4">JCM 10425</strain>
    </source>
</reference>
<dbReference type="Gene3D" id="3.40.50.10140">
    <property type="entry name" value="Toll/interleukin-1 receptor homology (TIR) domain"/>
    <property type="match status" value="1"/>
</dbReference>
<dbReference type="InterPro" id="IPR000157">
    <property type="entry name" value="TIR_dom"/>
</dbReference>
<gene>
    <name evidence="3" type="ORF">GCM10009539_06420</name>
</gene>
<protein>
    <recommendedName>
        <fullName evidence="2">TIR domain-containing protein</fullName>
    </recommendedName>
</protein>
<dbReference type="SUPFAM" id="SSF52200">
    <property type="entry name" value="Toll/Interleukin receptor TIR domain"/>
    <property type="match status" value="1"/>
</dbReference>
<dbReference type="NCBIfam" id="TIGR04276">
    <property type="entry name" value="FxsC_Cterm"/>
    <property type="match status" value="1"/>
</dbReference>
<evidence type="ECO:0000313" key="4">
    <source>
        <dbReference type="Proteomes" id="UP001500967"/>
    </source>
</evidence>
<feature type="region of interest" description="Disordered" evidence="1">
    <location>
        <begin position="1"/>
        <end position="20"/>
    </location>
</feature>
<dbReference type="Pfam" id="PF13676">
    <property type="entry name" value="TIR_2"/>
    <property type="match status" value="1"/>
</dbReference>
<sequence length="451" mass="49770">MPENDASPPPERQSPIDPADPRRLWFFLSYSRSSGPTNGRGESDRLVKQLFDDLNETVAELTTESELPRHAPAGFLDQEDLRSGAHWRDRLAFGLATCRVFVPLYALRYFDSPECGREWNAFTTRQLNDMAHGYSGREGIVPILWTPVEPGNLPEVVSSIQLAGPPFPASYSRYGVFGLLRMGGRFRADYRWTVHHLAERIVEVGRVARPAPGPLVPYDRFGSSFGLNGGTGEGRRVQLTVVAPPRTDCPPERSKVFYGGDPRDWKPYHPVSPHPIADHAGRVVQNLDYRPEIRDFSADSGALLADRPPQAPVVLLIDPWAAVNPPLADRLATLDSQRKGWIGAAVAWSETDQESRSAEDTLRRALNDVLSRRLEDCRRVSRAAANGLGTLEEFTTELPHVVALAVRRFFGSADSSMPLEPPGSRPRLGGPPPPTTGSLSIPPLDDPEESP</sequence>
<dbReference type="RefSeq" id="WP_344647197.1">
    <property type="nucleotide sequence ID" value="NZ_BAAAGX010000004.1"/>
</dbReference>
<accession>A0ABN0TKI9</accession>
<feature type="compositionally biased region" description="Pro residues" evidence="1">
    <location>
        <begin position="419"/>
        <end position="435"/>
    </location>
</feature>
<dbReference type="EMBL" id="BAAAGX010000004">
    <property type="protein sequence ID" value="GAA0223965.1"/>
    <property type="molecule type" value="Genomic_DNA"/>
</dbReference>
<feature type="region of interest" description="Disordered" evidence="1">
    <location>
        <begin position="413"/>
        <end position="451"/>
    </location>
</feature>
<dbReference type="NCBIfam" id="NF040588">
    <property type="entry name" value="FxsC_Nterm"/>
    <property type="match status" value="1"/>
</dbReference>
<evidence type="ECO:0000313" key="3">
    <source>
        <dbReference type="EMBL" id="GAA0223965.1"/>
    </source>
</evidence>
<dbReference type="Proteomes" id="UP001500967">
    <property type="component" value="Unassembled WGS sequence"/>
</dbReference>
<name>A0ABN0TKI9_9ACTN</name>
<comment type="caution">
    <text evidence="3">The sequence shown here is derived from an EMBL/GenBank/DDBJ whole genome shotgun (WGS) entry which is preliminary data.</text>
</comment>
<dbReference type="InterPro" id="IPR047603">
    <property type="entry name" value="FxsC_N"/>
</dbReference>
<organism evidence="3 4">
    <name type="scientific">Cryptosporangium japonicum</name>
    <dbReference type="NCBI Taxonomy" id="80872"/>
    <lineage>
        <taxon>Bacteria</taxon>
        <taxon>Bacillati</taxon>
        <taxon>Actinomycetota</taxon>
        <taxon>Actinomycetes</taxon>
        <taxon>Cryptosporangiales</taxon>
        <taxon>Cryptosporangiaceae</taxon>
        <taxon>Cryptosporangium</taxon>
    </lineage>
</organism>